<evidence type="ECO:0000313" key="2">
    <source>
        <dbReference type="EMBL" id="JAH15018.1"/>
    </source>
</evidence>
<dbReference type="AlphaFoldDB" id="A0A0E9QFX5"/>
<dbReference type="EMBL" id="GBXM01093559">
    <property type="protein sequence ID" value="JAH15018.1"/>
    <property type="molecule type" value="Transcribed_RNA"/>
</dbReference>
<sequence>MGLALFTFQIHDFKGIFILGAFVSFLFLFDSLN</sequence>
<reference evidence="2" key="1">
    <citation type="submission" date="2014-11" db="EMBL/GenBank/DDBJ databases">
        <authorList>
            <person name="Amaro Gonzalez C."/>
        </authorList>
    </citation>
    <scope>NUCLEOTIDE SEQUENCE</scope>
</reference>
<name>A0A0E9QFX5_ANGAN</name>
<organism evidence="2">
    <name type="scientific">Anguilla anguilla</name>
    <name type="common">European freshwater eel</name>
    <name type="synonym">Muraena anguilla</name>
    <dbReference type="NCBI Taxonomy" id="7936"/>
    <lineage>
        <taxon>Eukaryota</taxon>
        <taxon>Metazoa</taxon>
        <taxon>Chordata</taxon>
        <taxon>Craniata</taxon>
        <taxon>Vertebrata</taxon>
        <taxon>Euteleostomi</taxon>
        <taxon>Actinopterygii</taxon>
        <taxon>Neopterygii</taxon>
        <taxon>Teleostei</taxon>
        <taxon>Anguilliformes</taxon>
        <taxon>Anguillidae</taxon>
        <taxon>Anguilla</taxon>
    </lineage>
</organism>
<evidence type="ECO:0000256" key="1">
    <source>
        <dbReference type="SAM" id="Phobius"/>
    </source>
</evidence>
<accession>A0A0E9QFX5</accession>
<proteinExistence type="predicted"/>
<feature type="transmembrane region" description="Helical" evidence="1">
    <location>
        <begin position="12"/>
        <end position="29"/>
    </location>
</feature>
<keyword evidence="1" id="KW-0472">Membrane</keyword>
<keyword evidence="1" id="KW-1133">Transmembrane helix</keyword>
<protein>
    <submittedName>
        <fullName evidence="2">Uncharacterized protein</fullName>
    </submittedName>
</protein>
<reference evidence="2" key="2">
    <citation type="journal article" date="2015" name="Fish Shellfish Immunol.">
        <title>Early steps in the European eel (Anguilla anguilla)-Vibrio vulnificus interaction in the gills: Role of the RtxA13 toxin.</title>
        <authorList>
            <person name="Callol A."/>
            <person name="Pajuelo D."/>
            <person name="Ebbesson L."/>
            <person name="Teles M."/>
            <person name="MacKenzie S."/>
            <person name="Amaro C."/>
        </authorList>
    </citation>
    <scope>NUCLEOTIDE SEQUENCE</scope>
</reference>
<keyword evidence="1" id="KW-0812">Transmembrane</keyword>